<sequence>MNNIEKAIAFSNGEWRTTKELAEHLGDNRPSNTLKSLQNKNGVTYEADHNEYGKTIRYRASYISDCTPVDIAKSRKSRGLPFGLESISILGGAA</sequence>
<evidence type="ECO:0000313" key="1">
    <source>
        <dbReference type="EMBL" id="AMJ78346.1"/>
    </source>
</evidence>
<reference evidence="1 2" key="1">
    <citation type="submission" date="2015-12" db="EMBL/GenBank/DDBJ databases">
        <title>Intraspecies pangenome expansion in the marine bacterium Alteromonas.</title>
        <authorList>
            <person name="Lopez-Perez M."/>
            <person name="Rodriguez-Valera F."/>
        </authorList>
    </citation>
    <scope>NUCLEOTIDE SEQUENCE [LARGE SCALE GENOMIC DNA]</scope>
    <source>
        <strain evidence="1 2">UM8</strain>
    </source>
</reference>
<accession>A0AAC8XJR6</accession>
<name>A0AAC8XJR6_9ALTE</name>
<protein>
    <submittedName>
        <fullName evidence="1">Uncharacterized protein</fullName>
    </submittedName>
</protein>
<dbReference type="AlphaFoldDB" id="A0AAC8XJR6"/>
<dbReference type="RefSeq" id="WP_015066982.1">
    <property type="nucleotide sequence ID" value="NZ_CP013928.1"/>
</dbReference>
<dbReference type="EMBL" id="CP013928">
    <property type="protein sequence ID" value="AMJ78346.1"/>
    <property type="molecule type" value="Genomic_DNA"/>
</dbReference>
<organism evidence="1 2">
    <name type="scientific">Alteromonas mediterranea</name>
    <dbReference type="NCBI Taxonomy" id="314275"/>
    <lineage>
        <taxon>Bacteria</taxon>
        <taxon>Pseudomonadati</taxon>
        <taxon>Pseudomonadota</taxon>
        <taxon>Gammaproteobacteria</taxon>
        <taxon>Alteromonadales</taxon>
        <taxon>Alteromonadaceae</taxon>
        <taxon>Alteromonas/Salinimonas group</taxon>
        <taxon>Alteromonas</taxon>
    </lineage>
</organism>
<dbReference type="Proteomes" id="UP000061468">
    <property type="component" value="Chromosome"/>
</dbReference>
<evidence type="ECO:0000313" key="2">
    <source>
        <dbReference type="Proteomes" id="UP000061468"/>
    </source>
</evidence>
<gene>
    <name evidence="1" type="ORF">AV942_08605</name>
</gene>
<proteinExistence type="predicted"/>